<reference evidence="2 3" key="1">
    <citation type="submission" date="2020-08" db="EMBL/GenBank/DDBJ databases">
        <title>Genomic Encyclopedia of Type Strains, Phase IV (KMG-IV): sequencing the most valuable type-strain genomes for metagenomic binning, comparative biology and taxonomic classification.</title>
        <authorList>
            <person name="Goeker M."/>
        </authorList>
    </citation>
    <scope>NUCLEOTIDE SEQUENCE [LARGE SCALE GENOMIC DNA]</scope>
    <source>
        <strain evidence="2 3">DSM 25335</strain>
    </source>
</reference>
<dbReference type="InterPro" id="IPR015109">
    <property type="entry name" value="Restrct_endonuc_II_EcoRII_C"/>
</dbReference>
<name>A0A7W8I078_9CAUL</name>
<dbReference type="GO" id="GO:0009307">
    <property type="term" value="P:DNA restriction-modification system"/>
    <property type="evidence" value="ECO:0007669"/>
    <property type="project" value="InterPro"/>
</dbReference>
<dbReference type="Pfam" id="PF09019">
    <property type="entry name" value="EcoRII-C"/>
    <property type="match status" value="1"/>
</dbReference>
<dbReference type="SUPFAM" id="SSF52980">
    <property type="entry name" value="Restriction endonuclease-like"/>
    <property type="match status" value="1"/>
</dbReference>
<comment type="caution">
    <text evidence="2">The sequence shown here is derived from an EMBL/GenBank/DDBJ whole genome shotgun (WGS) entry which is preliminary data.</text>
</comment>
<dbReference type="InterPro" id="IPR038365">
    <property type="entry name" value="EcoRII_C_sf"/>
</dbReference>
<sequence>MKRGYLADYFVGVGTKRLSGTEVDPAISNGHEFQGTRILQAFLGPPSTRRSIPCTYMWLTDEEAPVRLDATATWYDSRANQPHRRPEPRLLYTAEAEPVVYQASEGDTLLVCLGRDARLTVLLCRAGSDIEQQLLWLFDLEPPTAQFSQRDIRETDQGALSFAARQILEAIEVEVPVADDHWLEALLKAFGPKFPGTAAFSSFARDLCPEVDPKGEPDSTLMAWLELEETLFFTLERHIIDERLRTGFVAASRTDVHGFIAFSLSVQNRRKSRAGYSLEHHLASIFEAHGLAFERGGRTEGNKKPDFLFPGAAAYRDDRFPDDGLTLLGAKSTCKDRWRQVLSEGARVRRKHLVTLEPGISRNQTDEMRAADLQLVVPAPIQTSYLSDQRAWLFSLQDFLALVRRRAA</sequence>
<dbReference type="Gene3D" id="3.40.91.80">
    <property type="match status" value="1"/>
</dbReference>
<gene>
    <name evidence="2" type="ORF">HNQ67_002710</name>
</gene>
<evidence type="ECO:0000313" key="3">
    <source>
        <dbReference type="Proteomes" id="UP000566663"/>
    </source>
</evidence>
<dbReference type="RefSeq" id="WP_183256270.1">
    <property type="nucleotide sequence ID" value="NZ_BAAAFF010000002.1"/>
</dbReference>
<dbReference type="GO" id="GO:0009036">
    <property type="term" value="F:type II site-specific deoxyribonuclease activity"/>
    <property type="evidence" value="ECO:0007669"/>
    <property type="project" value="InterPro"/>
</dbReference>
<dbReference type="GO" id="GO:0003677">
    <property type="term" value="F:DNA binding"/>
    <property type="evidence" value="ECO:0007669"/>
    <property type="project" value="InterPro"/>
</dbReference>
<dbReference type="AlphaFoldDB" id="A0A7W8I078"/>
<organism evidence="2 3">
    <name type="scientific">Brevundimonas basaltis</name>
    <dbReference type="NCBI Taxonomy" id="472166"/>
    <lineage>
        <taxon>Bacteria</taxon>
        <taxon>Pseudomonadati</taxon>
        <taxon>Pseudomonadota</taxon>
        <taxon>Alphaproteobacteria</taxon>
        <taxon>Caulobacterales</taxon>
        <taxon>Caulobacteraceae</taxon>
        <taxon>Brevundimonas</taxon>
    </lineage>
</organism>
<accession>A0A7W8I078</accession>
<evidence type="ECO:0000313" key="2">
    <source>
        <dbReference type="EMBL" id="MBB5293164.1"/>
    </source>
</evidence>
<protein>
    <recommendedName>
        <fullName evidence="1">Restriction endonuclease type II EcoRII C-terminal domain-containing protein</fullName>
    </recommendedName>
</protein>
<dbReference type="InterPro" id="IPR011335">
    <property type="entry name" value="Restrct_endonuc-II-like"/>
</dbReference>
<feature type="domain" description="Restriction endonuclease type II EcoRII C-terminal" evidence="1">
    <location>
        <begin position="232"/>
        <end position="400"/>
    </location>
</feature>
<keyword evidence="3" id="KW-1185">Reference proteome</keyword>
<evidence type="ECO:0000259" key="1">
    <source>
        <dbReference type="Pfam" id="PF09019"/>
    </source>
</evidence>
<dbReference type="EMBL" id="JACHFZ010000007">
    <property type="protein sequence ID" value="MBB5293164.1"/>
    <property type="molecule type" value="Genomic_DNA"/>
</dbReference>
<proteinExistence type="predicted"/>
<dbReference type="Proteomes" id="UP000566663">
    <property type="component" value="Unassembled WGS sequence"/>
</dbReference>